<evidence type="ECO:0000256" key="1">
    <source>
        <dbReference type="ARBA" id="ARBA00009258"/>
    </source>
</evidence>
<feature type="domain" description="MIP18 family-like" evidence="11">
    <location>
        <begin position="40"/>
        <end position="109"/>
    </location>
</feature>
<evidence type="ECO:0000313" key="14">
    <source>
        <dbReference type="WBParaSite" id="EVEC_0000031901-mRNA-1"/>
    </source>
</evidence>
<dbReference type="OrthoDB" id="20105at2759"/>
<dbReference type="FunFam" id="3.40.50.150:FF:000220">
    <property type="entry name" value="CAMK protein kinase"/>
    <property type="match status" value="1"/>
</dbReference>
<evidence type="ECO:0000256" key="5">
    <source>
        <dbReference type="ARBA" id="ARBA00022603"/>
    </source>
</evidence>
<dbReference type="Gene3D" id="3.30.300.130">
    <property type="entry name" value="Fe-S cluster assembly (FSCA)"/>
    <property type="match status" value="1"/>
</dbReference>
<dbReference type="SUPFAM" id="SSF53335">
    <property type="entry name" value="S-adenosyl-L-methionine-dependent methyltransferases"/>
    <property type="match status" value="1"/>
</dbReference>
<dbReference type="Gene3D" id="6.10.250.1280">
    <property type="match status" value="1"/>
</dbReference>
<reference evidence="14" key="1">
    <citation type="submission" date="2017-02" db="UniProtKB">
        <authorList>
            <consortium name="WormBaseParasite"/>
        </authorList>
    </citation>
    <scope>IDENTIFICATION</scope>
</reference>
<dbReference type="EMBL" id="UXUI01000159">
    <property type="protein sequence ID" value="VDD85082.1"/>
    <property type="molecule type" value="Genomic_DNA"/>
</dbReference>
<accession>A0A0N4UT10</accession>
<dbReference type="InterPro" id="IPR002744">
    <property type="entry name" value="MIP18-like"/>
</dbReference>
<dbReference type="PANTHER" id="PTHR10920:SF18">
    <property type="entry name" value="RRNA METHYLTRANSFERASE 2, MITOCHONDRIAL"/>
    <property type="match status" value="1"/>
</dbReference>
<dbReference type="Proteomes" id="UP000274131">
    <property type="component" value="Unassembled WGS sequence"/>
</dbReference>
<dbReference type="GO" id="GO:0008650">
    <property type="term" value="F:rRNA (uridine-2'-O-)-methyltransferase activity"/>
    <property type="evidence" value="ECO:0007669"/>
    <property type="project" value="TreeGrafter"/>
</dbReference>
<name>A0A0N4UT10_ENTVE</name>
<keyword evidence="3" id="KW-0963">Cytoplasm</keyword>
<evidence type="ECO:0000259" key="11">
    <source>
        <dbReference type="Pfam" id="PF01883"/>
    </source>
</evidence>
<keyword evidence="5" id="KW-0489">Methyltransferase</keyword>
<evidence type="ECO:0000256" key="9">
    <source>
        <dbReference type="ARBA" id="ARBA00041184"/>
    </source>
</evidence>
<keyword evidence="8" id="KW-0159">Chromosome partition</keyword>
<dbReference type="GO" id="GO:0005739">
    <property type="term" value="C:mitochondrion"/>
    <property type="evidence" value="ECO:0007669"/>
    <property type="project" value="TreeGrafter"/>
</dbReference>
<dbReference type="WBParaSite" id="EVEC_0000031901-mRNA-1">
    <property type="protein sequence ID" value="EVEC_0000031901-mRNA-1"/>
    <property type="gene ID" value="EVEC_0000031901"/>
</dbReference>
<dbReference type="PANTHER" id="PTHR10920">
    <property type="entry name" value="RIBOSOMAL RNA METHYLTRANSFERASE"/>
    <property type="match status" value="1"/>
</dbReference>
<keyword evidence="4" id="KW-0698">rRNA processing</keyword>
<dbReference type="Pfam" id="PF01728">
    <property type="entry name" value="FtsJ"/>
    <property type="match status" value="1"/>
</dbReference>
<dbReference type="InterPro" id="IPR034904">
    <property type="entry name" value="FSCA_dom_sf"/>
</dbReference>
<evidence type="ECO:0000313" key="12">
    <source>
        <dbReference type="EMBL" id="VDD85082.1"/>
    </source>
</evidence>
<dbReference type="InterPro" id="IPR002877">
    <property type="entry name" value="RNA_MeTrfase_FtsJ_dom"/>
</dbReference>
<comment type="similarity">
    <text evidence="1">Belongs to the class I-like SAM-binding methyltransferase superfamily. RNA methyltransferase RlmE family.</text>
</comment>
<keyword evidence="6" id="KW-0808">Transferase</keyword>
<keyword evidence="7" id="KW-0949">S-adenosyl-L-methionine</keyword>
<dbReference type="InterPro" id="IPR029063">
    <property type="entry name" value="SAM-dependent_MTases_sf"/>
</dbReference>
<evidence type="ECO:0000256" key="7">
    <source>
        <dbReference type="ARBA" id="ARBA00022691"/>
    </source>
</evidence>
<gene>
    <name evidence="12" type="ORF">EVEC_LOCUS225</name>
</gene>
<dbReference type="STRING" id="51028.A0A0N4UT10"/>
<comment type="similarity">
    <text evidence="2">Belongs to the MIP18 family.</text>
</comment>
<evidence type="ECO:0000256" key="2">
    <source>
        <dbReference type="ARBA" id="ARBA00010381"/>
    </source>
</evidence>
<evidence type="ECO:0000256" key="4">
    <source>
        <dbReference type="ARBA" id="ARBA00022552"/>
    </source>
</evidence>
<evidence type="ECO:0000259" key="10">
    <source>
        <dbReference type="Pfam" id="PF01728"/>
    </source>
</evidence>
<dbReference type="Gene3D" id="3.40.50.150">
    <property type="entry name" value="Vaccinia Virus protein VP39"/>
    <property type="match status" value="1"/>
</dbReference>
<evidence type="ECO:0000313" key="13">
    <source>
        <dbReference type="Proteomes" id="UP000274131"/>
    </source>
</evidence>
<dbReference type="InterPro" id="IPR050082">
    <property type="entry name" value="RNA_methyltr_RlmE"/>
</dbReference>
<feature type="domain" description="Ribosomal RNA methyltransferase FtsJ" evidence="10">
    <location>
        <begin position="157"/>
        <end position="343"/>
    </location>
</feature>
<dbReference type="AlphaFoldDB" id="A0A0N4UT10"/>
<reference evidence="12 13" key="2">
    <citation type="submission" date="2018-10" db="EMBL/GenBank/DDBJ databases">
        <authorList>
            <consortium name="Pathogen Informatics"/>
        </authorList>
    </citation>
    <scope>NUCLEOTIDE SEQUENCE [LARGE SCALE GENOMIC DNA]</scope>
</reference>
<dbReference type="InterPro" id="IPR015507">
    <property type="entry name" value="rRNA-MeTfrase_E"/>
</dbReference>
<organism evidence="14">
    <name type="scientific">Enterobius vermicularis</name>
    <name type="common">Human pinworm</name>
    <dbReference type="NCBI Taxonomy" id="51028"/>
    <lineage>
        <taxon>Eukaryota</taxon>
        <taxon>Metazoa</taxon>
        <taxon>Ecdysozoa</taxon>
        <taxon>Nematoda</taxon>
        <taxon>Chromadorea</taxon>
        <taxon>Rhabditida</taxon>
        <taxon>Spirurina</taxon>
        <taxon>Oxyuridomorpha</taxon>
        <taxon>Oxyuroidea</taxon>
        <taxon>Oxyuridae</taxon>
        <taxon>Enterobius</taxon>
    </lineage>
</organism>
<protein>
    <recommendedName>
        <fullName evidence="9">rRNA methyltransferase 2, mitochondrial</fullName>
    </recommendedName>
</protein>
<dbReference type="Pfam" id="PF01883">
    <property type="entry name" value="FeS_assembly_P"/>
    <property type="match status" value="1"/>
</dbReference>
<proteinExistence type="inferred from homology"/>
<keyword evidence="13" id="KW-1185">Reference proteome</keyword>
<dbReference type="FunFam" id="3.30.300.130:FF:000005">
    <property type="entry name" value="Mitotic spindle-associated mmxd complex subunit"/>
    <property type="match status" value="1"/>
</dbReference>
<sequence length="348" mass="39327">MALTKLENVSPVVYVVKEREDRLDLHAFDATVDDPIDAREVFDLLRDINDPEHPLTLEQLNVIQEELITVETDDGETIVDVRYVPTIPHCSMATLIGLAIRVKLSRSLHPSIRVIVRVNPGTHNTADAINKQLADKERVAAAMENPSLMQAAREHNYRARSAFKLLEINEKYHIIKPGYAVVDLGAAPGSWCQVLLELLKIPEEETSYVLGVDLQYIHPLPGVRLLSLSDVTEQSTRNKIKDSLNNRDVDVVLSDMAPNPTGDGGVDHERIINLCKKATDLFCHSPFTINLKESGTFLCKIWDGSRRTEFIQYLKQYFKSVNTVKPKSSRDFSAEMYLLSRGFKYNEK</sequence>
<dbReference type="HAMAP" id="MF_01547">
    <property type="entry name" value="RNA_methyltr_E"/>
    <property type="match status" value="1"/>
</dbReference>
<evidence type="ECO:0000256" key="6">
    <source>
        <dbReference type="ARBA" id="ARBA00022679"/>
    </source>
</evidence>
<evidence type="ECO:0000256" key="8">
    <source>
        <dbReference type="ARBA" id="ARBA00022829"/>
    </source>
</evidence>
<dbReference type="GO" id="GO:0007059">
    <property type="term" value="P:chromosome segregation"/>
    <property type="evidence" value="ECO:0007669"/>
    <property type="project" value="UniProtKB-KW"/>
</dbReference>
<evidence type="ECO:0000256" key="3">
    <source>
        <dbReference type="ARBA" id="ARBA00022490"/>
    </source>
</evidence>
<dbReference type="SUPFAM" id="SSF117916">
    <property type="entry name" value="Fe-S cluster assembly (FSCA) domain-like"/>
    <property type="match status" value="1"/>
</dbReference>
<dbReference type="GO" id="GO:0097361">
    <property type="term" value="C:cytosolic [4Fe-4S] assembly targeting complex"/>
    <property type="evidence" value="ECO:0007669"/>
    <property type="project" value="UniProtKB-ARBA"/>
</dbReference>